<dbReference type="OrthoDB" id="1495900at2"/>
<dbReference type="EMBL" id="VBSN01000044">
    <property type="protein sequence ID" value="KAA6438835.1"/>
    <property type="molecule type" value="Genomic_DNA"/>
</dbReference>
<dbReference type="AlphaFoldDB" id="A0A5M8QRK7"/>
<evidence type="ECO:0000313" key="2">
    <source>
        <dbReference type="Proteomes" id="UP000323994"/>
    </source>
</evidence>
<accession>A0A5M8QRK7</accession>
<keyword evidence="2" id="KW-1185">Reference proteome</keyword>
<organism evidence="1 2">
    <name type="scientific">Dyadobacter flavalbus</name>
    <dbReference type="NCBI Taxonomy" id="2579942"/>
    <lineage>
        <taxon>Bacteria</taxon>
        <taxon>Pseudomonadati</taxon>
        <taxon>Bacteroidota</taxon>
        <taxon>Cytophagia</taxon>
        <taxon>Cytophagales</taxon>
        <taxon>Spirosomataceae</taxon>
        <taxon>Dyadobacter</taxon>
    </lineage>
</organism>
<sequence length="78" mass="9224">MEDKIICRISIGGLLDDDFTFYEDGRIKRFYDNNQYSLNHTDFIDHTYFKNSSKLPTLLKKCPPEHLERIKQILGLAE</sequence>
<reference evidence="1 2" key="1">
    <citation type="submission" date="2019-05" db="EMBL/GenBank/DDBJ databases">
        <authorList>
            <person name="Qu J.-H."/>
        </authorList>
    </citation>
    <scope>NUCLEOTIDE SEQUENCE [LARGE SCALE GENOMIC DNA]</scope>
    <source>
        <strain evidence="1 2">NS28</strain>
    </source>
</reference>
<gene>
    <name evidence="1" type="ORF">FEM33_15560</name>
</gene>
<dbReference type="RefSeq" id="WP_139012947.1">
    <property type="nucleotide sequence ID" value="NZ_VBSN01000044.1"/>
</dbReference>
<dbReference type="Proteomes" id="UP000323994">
    <property type="component" value="Unassembled WGS sequence"/>
</dbReference>
<comment type="caution">
    <text evidence="1">The sequence shown here is derived from an EMBL/GenBank/DDBJ whole genome shotgun (WGS) entry which is preliminary data.</text>
</comment>
<evidence type="ECO:0000313" key="1">
    <source>
        <dbReference type="EMBL" id="KAA6438835.1"/>
    </source>
</evidence>
<protein>
    <submittedName>
        <fullName evidence="1">Uncharacterized protein</fullName>
    </submittedName>
</protein>
<name>A0A5M8QRK7_9BACT</name>
<proteinExistence type="predicted"/>